<evidence type="ECO:0000313" key="8">
    <source>
        <dbReference type="Proteomes" id="UP001165393"/>
    </source>
</evidence>
<keyword evidence="5 6" id="KW-0949">S-adenosyl-L-methionine</keyword>
<evidence type="ECO:0000256" key="6">
    <source>
        <dbReference type="HAMAP-Rule" id="MF_01848"/>
    </source>
</evidence>
<evidence type="ECO:0000256" key="1">
    <source>
        <dbReference type="ARBA" id="ARBA00022490"/>
    </source>
</evidence>
<accession>A0AA42B7W7</accession>
<dbReference type="Gene3D" id="3.40.50.150">
    <property type="entry name" value="Vaccinia Virus protein VP39"/>
    <property type="match status" value="1"/>
</dbReference>
<keyword evidence="2 6" id="KW-0698">rRNA processing</keyword>
<keyword evidence="8" id="KW-1185">Reference proteome</keyword>
<proteinExistence type="inferred from homology"/>
<keyword evidence="4 6" id="KW-0808">Transferase</keyword>
<dbReference type="Pfam" id="PF05971">
    <property type="entry name" value="Methyltransf_10"/>
    <property type="match status" value="1"/>
</dbReference>
<sequence>MVSQALHCRNPHRGRYDFNALVKNNSQLKPYVIRGKHGELTIDFANADAVLALNKALLNDAYQVVHWQIPSGYLCPPIPGRADYIHHIADLLTTHVPNTVMGHRSVPTGSDIRMLDIGTGANCIYPIIASQSYGWKVVGTEVDAHAFDNAKKIVSENSNLSPLINIVRQKDPNLIFEGIIRKHDKYHVSVCNPPFHRTAEEAIDAANQKWLGVGQPQGAQHKAKRTPLNFGGQATELWCQGGELSFLKRMATESRRYANDVCWFTSLVSKNDTVRPLKKRLKELDAETVEVIQMSHGNKITRVIVWSFVPPEQRKNWAI</sequence>
<evidence type="ECO:0000256" key="5">
    <source>
        <dbReference type="ARBA" id="ARBA00022691"/>
    </source>
</evidence>
<dbReference type="Proteomes" id="UP001165393">
    <property type="component" value="Unassembled WGS sequence"/>
</dbReference>
<gene>
    <name evidence="6 7" type="primary">rlmF</name>
    <name evidence="7" type="ORF">NAF29_13280</name>
</gene>
<keyword evidence="3 6" id="KW-0489">Methyltransferase</keyword>
<dbReference type="PANTHER" id="PTHR13393">
    <property type="entry name" value="SAM-DEPENDENT METHYLTRANSFERASE"/>
    <property type="match status" value="1"/>
</dbReference>
<dbReference type="GO" id="GO:0005737">
    <property type="term" value="C:cytoplasm"/>
    <property type="evidence" value="ECO:0007669"/>
    <property type="project" value="UniProtKB-SubCell"/>
</dbReference>
<comment type="function">
    <text evidence="6">Specifically methylates the adenine in position 1618 of 23S rRNA.</text>
</comment>
<comment type="caution">
    <text evidence="7">The sequence shown here is derived from an EMBL/GenBank/DDBJ whole genome shotgun (WGS) entry which is preliminary data.</text>
</comment>
<dbReference type="HAMAP" id="MF_01848">
    <property type="entry name" value="23SrRNA_methyltr_F"/>
    <property type="match status" value="1"/>
</dbReference>
<dbReference type="EMBL" id="JAMQGP010000007">
    <property type="protein sequence ID" value="MCM2680635.1"/>
    <property type="molecule type" value="Genomic_DNA"/>
</dbReference>
<evidence type="ECO:0000256" key="2">
    <source>
        <dbReference type="ARBA" id="ARBA00022552"/>
    </source>
</evidence>
<evidence type="ECO:0000256" key="4">
    <source>
        <dbReference type="ARBA" id="ARBA00022679"/>
    </source>
</evidence>
<dbReference type="RefSeq" id="WP_251262121.1">
    <property type="nucleotide sequence ID" value="NZ_JAMQGP010000007.1"/>
</dbReference>
<dbReference type="PANTHER" id="PTHR13393:SF0">
    <property type="entry name" value="RNA N6-ADENOSINE-METHYLTRANSFERASE METTL16"/>
    <property type="match status" value="1"/>
</dbReference>
<dbReference type="CDD" id="cd02440">
    <property type="entry name" value="AdoMet_MTases"/>
    <property type="match status" value="1"/>
</dbReference>
<reference evidence="7 8" key="1">
    <citation type="journal article" date="2013" name="Antonie Van Leeuwenhoek">
        <title>Echinimonas agarilytica gen. nov., sp. nov., a new gammaproteobacterium isolated from the sea urchin Strongylocentrotus intermedius.</title>
        <authorList>
            <person name="Nedashkovskaya O.I."/>
            <person name="Stenkova A.M."/>
            <person name="Zhukova N.V."/>
            <person name="Van Trappen S."/>
            <person name="Lee J.S."/>
            <person name="Kim S.B."/>
        </authorList>
    </citation>
    <scope>NUCLEOTIDE SEQUENCE [LARGE SCALE GENOMIC DNA]</scope>
    <source>
        <strain evidence="7 8">KMM 6351</strain>
    </source>
</reference>
<dbReference type="EC" id="2.1.1.181" evidence="6"/>
<dbReference type="InterPro" id="IPR010286">
    <property type="entry name" value="METTL16/RlmF"/>
</dbReference>
<comment type="similarity">
    <text evidence="6">Belongs to the methyltransferase superfamily. METTL16/RlmF family.</text>
</comment>
<dbReference type="PIRSF" id="PIRSF029038">
    <property type="entry name" value="Mtase_YbiN_prd"/>
    <property type="match status" value="1"/>
</dbReference>
<comment type="catalytic activity">
    <reaction evidence="6">
        <text>adenosine(1618) in 23S rRNA + S-adenosyl-L-methionine = N(6)-methyladenosine(1618) in 23S rRNA + S-adenosyl-L-homocysteine + H(+)</text>
        <dbReference type="Rhea" id="RHEA:16497"/>
        <dbReference type="Rhea" id="RHEA-COMP:10229"/>
        <dbReference type="Rhea" id="RHEA-COMP:10231"/>
        <dbReference type="ChEBI" id="CHEBI:15378"/>
        <dbReference type="ChEBI" id="CHEBI:57856"/>
        <dbReference type="ChEBI" id="CHEBI:59789"/>
        <dbReference type="ChEBI" id="CHEBI:74411"/>
        <dbReference type="ChEBI" id="CHEBI:74449"/>
        <dbReference type="EC" id="2.1.1.181"/>
    </reaction>
</comment>
<dbReference type="GO" id="GO:0070475">
    <property type="term" value="P:rRNA base methylation"/>
    <property type="evidence" value="ECO:0007669"/>
    <property type="project" value="TreeGrafter"/>
</dbReference>
<organism evidence="7 8">
    <name type="scientific">Echinimonas agarilytica</name>
    <dbReference type="NCBI Taxonomy" id="1215918"/>
    <lineage>
        <taxon>Bacteria</taxon>
        <taxon>Pseudomonadati</taxon>
        <taxon>Pseudomonadota</taxon>
        <taxon>Gammaproteobacteria</taxon>
        <taxon>Alteromonadales</taxon>
        <taxon>Echinimonadaceae</taxon>
        <taxon>Echinimonas</taxon>
    </lineage>
</organism>
<dbReference type="SUPFAM" id="SSF53335">
    <property type="entry name" value="S-adenosyl-L-methionine-dependent methyltransferases"/>
    <property type="match status" value="1"/>
</dbReference>
<dbReference type="InterPro" id="IPR016909">
    <property type="entry name" value="rRNA_lsu_MeTfrase_F"/>
</dbReference>
<dbReference type="AlphaFoldDB" id="A0AA42B7W7"/>
<protein>
    <recommendedName>
        <fullName evidence="6">Ribosomal RNA large subunit methyltransferase F</fullName>
        <ecNumber evidence="6">2.1.1.181</ecNumber>
    </recommendedName>
    <alternativeName>
        <fullName evidence="6">23S rRNA mA1618 methyltransferase</fullName>
    </alternativeName>
    <alternativeName>
        <fullName evidence="6">rRNA adenine N-6-methyltransferase</fullName>
    </alternativeName>
</protein>
<evidence type="ECO:0000313" key="7">
    <source>
        <dbReference type="EMBL" id="MCM2680635.1"/>
    </source>
</evidence>
<dbReference type="GO" id="GO:0052907">
    <property type="term" value="F:23S rRNA (adenine(1618)-N(6))-methyltransferase activity"/>
    <property type="evidence" value="ECO:0007669"/>
    <property type="project" value="UniProtKB-EC"/>
</dbReference>
<evidence type="ECO:0000256" key="3">
    <source>
        <dbReference type="ARBA" id="ARBA00022603"/>
    </source>
</evidence>
<name>A0AA42B7W7_9GAMM</name>
<comment type="subcellular location">
    <subcellularLocation>
        <location evidence="6">Cytoplasm</location>
    </subcellularLocation>
</comment>
<dbReference type="InterPro" id="IPR029063">
    <property type="entry name" value="SAM-dependent_MTases_sf"/>
</dbReference>
<keyword evidence="1 6" id="KW-0963">Cytoplasm</keyword>
<dbReference type="NCBIfam" id="NF008725">
    <property type="entry name" value="PRK11727.1"/>
    <property type="match status" value="1"/>
</dbReference>